<evidence type="ECO:0000256" key="1">
    <source>
        <dbReference type="SAM" id="Phobius"/>
    </source>
</evidence>
<dbReference type="RefSeq" id="WP_344050739.1">
    <property type="nucleotide sequence ID" value="NZ_BAAAPK010000001.1"/>
</dbReference>
<comment type="caution">
    <text evidence="2">The sequence shown here is derived from an EMBL/GenBank/DDBJ whole genome shotgun (WGS) entry which is preliminary data.</text>
</comment>
<keyword evidence="1" id="KW-1133">Transmembrane helix</keyword>
<name>A0ABN2FYA6_9MICO</name>
<evidence type="ECO:0000313" key="2">
    <source>
        <dbReference type="EMBL" id="GAA1661985.1"/>
    </source>
</evidence>
<feature type="transmembrane region" description="Helical" evidence="1">
    <location>
        <begin position="12"/>
        <end position="36"/>
    </location>
</feature>
<keyword evidence="1" id="KW-0812">Transmembrane</keyword>
<protein>
    <submittedName>
        <fullName evidence="2">Uncharacterized protein</fullName>
    </submittedName>
</protein>
<accession>A0ABN2FYA6</accession>
<reference evidence="2 3" key="1">
    <citation type="journal article" date="2019" name="Int. J. Syst. Evol. Microbiol.">
        <title>The Global Catalogue of Microorganisms (GCM) 10K type strain sequencing project: providing services to taxonomists for standard genome sequencing and annotation.</title>
        <authorList>
            <consortium name="The Broad Institute Genomics Platform"/>
            <consortium name="The Broad Institute Genome Sequencing Center for Infectious Disease"/>
            <person name="Wu L."/>
            <person name="Ma J."/>
        </authorList>
    </citation>
    <scope>NUCLEOTIDE SEQUENCE [LARGE SCALE GENOMIC DNA]</scope>
    <source>
        <strain evidence="2 3">JCM 15575</strain>
    </source>
</reference>
<organism evidence="2 3">
    <name type="scientific">Microbacterium lacus</name>
    <dbReference type="NCBI Taxonomy" id="415217"/>
    <lineage>
        <taxon>Bacteria</taxon>
        <taxon>Bacillati</taxon>
        <taxon>Actinomycetota</taxon>
        <taxon>Actinomycetes</taxon>
        <taxon>Micrococcales</taxon>
        <taxon>Microbacteriaceae</taxon>
        <taxon>Microbacterium</taxon>
    </lineage>
</organism>
<keyword evidence="1" id="KW-0472">Membrane</keyword>
<evidence type="ECO:0000313" key="3">
    <source>
        <dbReference type="Proteomes" id="UP001500596"/>
    </source>
</evidence>
<dbReference type="EMBL" id="BAAAPK010000001">
    <property type="protein sequence ID" value="GAA1661985.1"/>
    <property type="molecule type" value="Genomic_DNA"/>
</dbReference>
<gene>
    <name evidence="2" type="ORF">GCM10009807_02270</name>
</gene>
<dbReference type="Proteomes" id="UP001500596">
    <property type="component" value="Unassembled WGS sequence"/>
</dbReference>
<proteinExistence type="predicted"/>
<sequence>MQTTNGRRRLGVDLTLLAIIGVLLIAAISAGAAAIYREFYSPTAFVQRYLDLLSAGHAADALTVPGVAVDSAELEAAGLPASASDALLRSAALATLTDVQIGPETVREDGTVLITTTYRAGAYAGSTTFEVARDGWIGVAPTWTFARSPLALMDVAVKGSMTFEVNGFALDKRQVSPEGTDADPSAPVSLLVFSPGIYSVSVDSPISATPGVAVLSDSPLAKVPVDLQAQPTPEFVAIVQQRVEEYLTACATQQVLQPTACPFGYVVQDRITEPPVWSILTQPIVTVVPEGADWRIPPAEAVAHIDVGIRSLFDGSVEDVSEDVPFLVTGTIAVLPDGTASITIGGPS</sequence>
<keyword evidence="3" id="KW-1185">Reference proteome</keyword>